<evidence type="ECO:0000313" key="2">
    <source>
        <dbReference type="Proteomes" id="UP000243799"/>
    </source>
</evidence>
<dbReference type="OrthoDB" id="3423180at2"/>
<evidence type="ECO:0000313" key="1">
    <source>
        <dbReference type="EMBL" id="SFB54425.1"/>
    </source>
</evidence>
<dbReference type="InterPro" id="IPR022292">
    <property type="entry name" value="CHP03843"/>
</dbReference>
<reference evidence="2" key="1">
    <citation type="submission" date="2016-10" db="EMBL/GenBank/DDBJ databases">
        <authorList>
            <person name="Varghese N."/>
            <person name="Submissions S."/>
        </authorList>
    </citation>
    <scope>NUCLEOTIDE SEQUENCE [LARGE SCALE GENOMIC DNA]</scope>
    <source>
        <strain evidence="2">CGMCC 4.3568</strain>
    </source>
</reference>
<dbReference type="EMBL" id="FOKG01000018">
    <property type="protein sequence ID" value="SFB54425.1"/>
    <property type="molecule type" value="Genomic_DNA"/>
</dbReference>
<accession>A0A1I1BVH3</accession>
<keyword evidence="2" id="KW-1185">Reference proteome</keyword>
<name>A0A1I1BVH3_9PSEU</name>
<dbReference type="STRING" id="490629.SAMN05216266_11823"/>
<dbReference type="AlphaFoldDB" id="A0A1I1BVH3"/>
<dbReference type="NCBIfam" id="TIGR03843">
    <property type="entry name" value="SCO1664 family protein"/>
    <property type="match status" value="1"/>
</dbReference>
<gene>
    <name evidence="1" type="ORF">SAMN05216266_11823</name>
</gene>
<sequence length="268" mass="28951">MSSPEIDPKDPAAKDLVAQGRLEVEGRLVDASNVTLFCTIELDGVQANAVYKPVAGERPLWDFPDGTLAGREVATYLVAEAVDLGAIPPTALRDGPFGQGMVQLWVETGDDELVDVRSPDDVPEDWRVVLHAHDRTGEPAVLAHADRPGMRELAVLDVVVNNTDRKGGHVLAGIDGRVYGVDHGICLHPDPKLRTVLWGWVGNALDDDVVEKLHGLRRALDGDLGRALGQHLTPAEVAAVGERAGRLLAHPVFPAPSDEWRAIPWPLF</sequence>
<protein>
    <recommendedName>
        <fullName evidence="3">Repeat protein (TIGR03843 family)</fullName>
    </recommendedName>
</protein>
<proteinExistence type="predicted"/>
<dbReference type="Proteomes" id="UP000243799">
    <property type="component" value="Unassembled WGS sequence"/>
</dbReference>
<dbReference type="RefSeq" id="WP_091676165.1">
    <property type="nucleotide sequence ID" value="NZ_FOKG01000018.1"/>
</dbReference>
<organism evidence="1 2">
    <name type="scientific">Amycolatopsis marina</name>
    <dbReference type="NCBI Taxonomy" id="490629"/>
    <lineage>
        <taxon>Bacteria</taxon>
        <taxon>Bacillati</taxon>
        <taxon>Actinomycetota</taxon>
        <taxon>Actinomycetes</taxon>
        <taxon>Pseudonocardiales</taxon>
        <taxon>Pseudonocardiaceae</taxon>
        <taxon>Amycolatopsis</taxon>
    </lineage>
</organism>
<evidence type="ECO:0008006" key="3">
    <source>
        <dbReference type="Google" id="ProtNLM"/>
    </source>
</evidence>